<dbReference type="Proteomes" id="UP000772181">
    <property type="component" value="Unassembled WGS sequence"/>
</dbReference>
<dbReference type="AlphaFoldDB" id="A0A933LPZ0"/>
<accession>A0A933LPZ0</accession>
<evidence type="ECO:0000313" key="1">
    <source>
        <dbReference type="EMBL" id="MBI4594782.1"/>
    </source>
</evidence>
<dbReference type="NCBIfam" id="TIGR03831">
    <property type="entry name" value="YgiT_finger"/>
    <property type="match status" value="1"/>
</dbReference>
<dbReference type="EMBL" id="JACQWF010000010">
    <property type="protein sequence ID" value="MBI4594782.1"/>
    <property type="molecule type" value="Genomic_DNA"/>
</dbReference>
<proteinExistence type="predicted"/>
<dbReference type="InterPro" id="IPR022453">
    <property type="entry name" value="Znf_MqsA-type"/>
</dbReference>
<evidence type="ECO:0000313" key="2">
    <source>
        <dbReference type="Proteomes" id="UP000772181"/>
    </source>
</evidence>
<organism evidence="1 2">
    <name type="scientific">Tectimicrobiota bacterium</name>
    <dbReference type="NCBI Taxonomy" id="2528274"/>
    <lineage>
        <taxon>Bacteria</taxon>
        <taxon>Pseudomonadati</taxon>
        <taxon>Nitrospinota/Tectimicrobiota group</taxon>
        <taxon>Candidatus Tectimicrobiota</taxon>
    </lineage>
</organism>
<protein>
    <submittedName>
        <fullName evidence="1">YgiT-type zinc finger protein</fullName>
    </submittedName>
</protein>
<gene>
    <name evidence="1" type="ORF">HY730_00205</name>
</gene>
<sequence>MKETMIETEVTYTLAHGGKFYIIEHVPARVCQDTGVQFFSPETVEHIHALIKGGKKPARVIETPVYEYA</sequence>
<comment type="caution">
    <text evidence="1">The sequence shown here is derived from an EMBL/GenBank/DDBJ whole genome shotgun (WGS) entry which is preliminary data.</text>
</comment>
<reference evidence="1" key="1">
    <citation type="submission" date="2020-07" db="EMBL/GenBank/DDBJ databases">
        <title>Huge and variable diversity of episymbiotic CPR bacteria and DPANN archaea in groundwater ecosystems.</title>
        <authorList>
            <person name="He C.Y."/>
            <person name="Keren R."/>
            <person name="Whittaker M."/>
            <person name="Farag I.F."/>
            <person name="Doudna J."/>
            <person name="Cate J.H.D."/>
            <person name="Banfield J.F."/>
        </authorList>
    </citation>
    <scope>NUCLEOTIDE SEQUENCE</scope>
    <source>
        <strain evidence="1">NC_groundwater_1482_Ag_S-0.65um_47_24</strain>
    </source>
</reference>
<name>A0A933LPZ0_UNCTE</name>